<reference evidence="1 2" key="1">
    <citation type="submission" date="2016-09" db="EMBL/GenBank/DDBJ databases">
        <authorList>
            <person name="Doonan J."/>
            <person name="Pachebat J.A."/>
            <person name="Golyshin P.N."/>
            <person name="Denman S."/>
            <person name="Mcdonald J.E."/>
        </authorList>
    </citation>
    <scope>NUCLEOTIDE SEQUENCE [LARGE SCALE GENOMIC DNA]</scope>
    <source>
        <strain evidence="1 2">FRB141</strain>
    </source>
</reference>
<dbReference type="AlphaFoldDB" id="A0AAE8EME7"/>
<dbReference type="Proteomes" id="UP000285972">
    <property type="component" value="Unassembled WGS sequence"/>
</dbReference>
<dbReference type="KEGG" id="bgj:AWC36_10995"/>
<protein>
    <submittedName>
        <fullName evidence="1">Uncharacterized protein</fullName>
    </submittedName>
</protein>
<evidence type="ECO:0000313" key="2">
    <source>
        <dbReference type="Proteomes" id="UP000285972"/>
    </source>
</evidence>
<proteinExistence type="predicted"/>
<dbReference type="EMBL" id="MJLX01000101">
    <property type="protein sequence ID" value="RLM16856.1"/>
    <property type="molecule type" value="Genomic_DNA"/>
</dbReference>
<evidence type="ECO:0000313" key="1">
    <source>
        <dbReference type="EMBL" id="RLM16856.1"/>
    </source>
</evidence>
<gene>
    <name evidence="1" type="ORF">BIY26_21990</name>
</gene>
<accession>A0AAE8EME7</accession>
<name>A0AAE8EME7_9GAMM</name>
<sequence>MFKNLEVALFIKDPALAEAHIRQLDLFEDDVIPTRSRFSENVNQSFISGMDVTSLNSTKNPVMFGFGVISTLLD</sequence>
<comment type="caution">
    <text evidence="1">The sequence shown here is derived from an EMBL/GenBank/DDBJ whole genome shotgun (WGS) entry which is preliminary data.</text>
</comment>
<organism evidence="1 2">
    <name type="scientific">Brenneria goodwinii</name>
    <dbReference type="NCBI Taxonomy" id="1109412"/>
    <lineage>
        <taxon>Bacteria</taxon>
        <taxon>Pseudomonadati</taxon>
        <taxon>Pseudomonadota</taxon>
        <taxon>Gammaproteobacteria</taxon>
        <taxon>Enterobacterales</taxon>
        <taxon>Pectobacteriaceae</taxon>
        <taxon>Brenneria</taxon>
    </lineage>
</organism>